<dbReference type="EMBL" id="JANBPG010000018">
    <property type="protein sequence ID" value="KAJ1901729.1"/>
    <property type="molecule type" value="Genomic_DNA"/>
</dbReference>
<gene>
    <name evidence="1" type="ORF">LPJ66_000578</name>
</gene>
<dbReference type="Proteomes" id="UP001150581">
    <property type="component" value="Unassembled WGS sequence"/>
</dbReference>
<proteinExistence type="predicted"/>
<evidence type="ECO:0000313" key="1">
    <source>
        <dbReference type="EMBL" id="KAJ1901729.1"/>
    </source>
</evidence>
<comment type="caution">
    <text evidence="1">The sequence shown here is derived from an EMBL/GenBank/DDBJ whole genome shotgun (WGS) entry which is preliminary data.</text>
</comment>
<accession>A0ACC1IVP6</accession>
<sequence>MKAVNSFRSRMRLADASSDAATVASTTTNANACGENNNGNGNNSDAAAAAAPVAQRRRACTSGNSTDAVAFLSPPLTGVSGDNSARRAWGVVPRKLRGLHPSPGLIYVRENPALVTQAMDKLYATLVSTYSIDSHDIRVTDVPTAFDLPAVVRRIGKDKHVVVIVGLLTRDSVWFDAGQIDRVRSYLLQWSQENCVPLVDGLLIGDSHKELAGRIASPQWNVAAQDNIASVAPLQLASSRDDADEGDIGGGEYMFGHYLAHRAMEMFYFEHRGW</sequence>
<name>A0ACC1IVP6_9FUNG</name>
<organism evidence="1 2">
    <name type="scientific">Kickxella alabastrina</name>
    <dbReference type="NCBI Taxonomy" id="61397"/>
    <lineage>
        <taxon>Eukaryota</taxon>
        <taxon>Fungi</taxon>
        <taxon>Fungi incertae sedis</taxon>
        <taxon>Zoopagomycota</taxon>
        <taxon>Kickxellomycotina</taxon>
        <taxon>Kickxellomycetes</taxon>
        <taxon>Kickxellales</taxon>
        <taxon>Kickxellaceae</taxon>
        <taxon>Kickxella</taxon>
    </lineage>
</organism>
<evidence type="ECO:0000313" key="2">
    <source>
        <dbReference type="Proteomes" id="UP001150581"/>
    </source>
</evidence>
<protein>
    <submittedName>
        <fullName evidence="1">Uncharacterized protein</fullName>
    </submittedName>
</protein>
<reference evidence="1" key="1">
    <citation type="submission" date="2022-07" db="EMBL/GenBank/DDBJ databases">
        <title>Phylogenomic reconstructions and comparative analyses of Kickxellomycotina fungi.</title>
        <authorList>
            <person name="Reynolds N.K."/>
            <person name="Stajich J.E."/>
            <person name="Barry K."/>
            <person name="Grigoriev I.V."/>
            <person name="Crous P."/>
            <person name="Smith M.E."/>
        </authorList>
    </citation>
    <scope>NUCLEOTIDE SEQUENCE</scope>
    <source>
        <strain evidence="1">Benny 63K</strain>
    </source>
</reference>
<keyword evidence="2" id="KW-1185">Reference proteome</keyword>